<feature type="non-terminal residue" evidence="4">
    <location>
        <position position="105"/>
    </location>
</feature>
<proteinExistence type="predicted"/>
<name>A0A3P7MQ40_CYLGO</name>
<dbReference type="InterPro" id="IPR002486">
    <property type="entry name" value="Col_cuticle_N"/>
</dbReference>
<keyword evidence="5" id="KW-1185">Reference proteome</keyword>
<dbReference type="Pfam" id="PF01484">
    <property type="entry name" value="Col_cuticle_N"/>
    <property type="match status" value="1"/>
</dbReference>
<evidence type="ECO:0000313" key="4">
    <source>
        <dbReference type="EMBL" id="VDN31774.1"/>
    </source>
</evidence>
<keyword evidence="2" id="KW-0812">Transmembrane</keyword>
<keyword evidence="2" id="KW-0472">Membrane</keyword>
<keyword evidence="2" id="KW-1133">Transmembrane helix</keyword>
<reference evidence="4 5" key="1">
    <citation type="submission" date="2018-11" db="EMBL/GenBank/DDBJ databases">
        <authorList>
            <consortium name="Pathogen Informatics"/>
        </authorList>
    </citation>
    <scope>NUCLEOTIDE SEQUENCE [LARGE SCALE GENOMIC DNA]</scope>
</reference>
<sequence length="105" mass="11180">MELSSGQRVAVYRYIAYVAVTFSVLTVLTVCVSLPMVYNYIYHMKRSVNMDVSFCKGSAKDIWNEVERIMNLPPAHNRTIRSYGVGGGGYGGGGGGGGGSYGVGG</sequence>
<feature type="transmembrane region" description="Helical" evidence="2">
    <location>
        <begin position="14"/>
        <end position="41"/>
    </location>
</feature>
<evidence type="ECO:0000256" key="1">
    <source>
        <dbReference type="ARBA" id="ARBA00022737"/>
    </source>
</evidence>
<evidence type="ECO:0000313" key="5">
    <source>
        <dbReference type="Proteomes" id="UP000271889"/>
    </source>
</evidence>
<evidence type="ECO:0000259" key="3">
    <source>
        <dbReference type="SMART" id="SM01088"/>
    </source>
</evidence>
<evidence type="ECO:0000256" key="2">
    <source>
        <dbReference type="SAM" id="Phobius"/>
    </source>
</evidence>
<dbReference type="GO" id="GO:0042302">
    <property type="term" value="F:structural constituent of cuticle"/>
    <property type="evidence" value="ECO:0007669"/>
    <property type="project" value="InterPro"/>
</dbReference>
<keyword evidence="1" id="KW-0677">Repeat</keyword>
<accession>A0A3P7MQ40</accession>
<dbReference type="AlphaFoldDB" id="A0A3P7MQ40"/>
<dbReference type="EMBL" id="UYRV01119559">
    <property type="protein sequence ID" value="VDN31774.1"/>
    <property type="molecule type" value="Genomic_DNA"/>
</dbReference>
<dbReference type="Proteomes" id="UP000271889">
    <property type="component" value="Unassembled WGS sequence"/>
</dbReference>
<feature type="domain" description="Nematode cuticle collagen N-terminal" evidence="3">
    <location>
        <begin position="14"/>
        <end position="66"/>
    </location>
</feature>
<gene>
    <name evidence="4" type="ORF">CGOC_LOCUS11924</name>
</gene>
<organism evidence="4 5">
    <name type="scientific">Cylicostephanus goldi</name>
    <name type="common">Nematode worm</name>
    <dbReference type="NCBI Taxonomy" id="71465"/>
    <lineage>
        <taxon>Eukaryota</taxon>
        <taxon>Metazoa</taxon>
        <taxon>Ecdysozoa</taxon>
        <taxon>Nematoda</taxon>
        <taxon>Chromadorea</taxon>
        <taxon>Rhabditida</taxon>
        <taxon>Rhabditina</taxon>
        <taxon>Rhabditomorpha</taxon>
        <taxon>Strongyloidea</taxon>
        <taxon>Strongylidae</taxon>
        <taxon>Cylicostephanus</taxon>
    </lineage>
</organism>
<protein>
    <recommendedName>
        <fullName evidence="3">Nematode cuticle collagen N-terminal domain-containing protein</fullName>
    </recommendedName>
</protein>
<dbReference type="OrthoDB" id="10568654at2759"/>
<dbReference type="SMART" id="SM01088">
    <property type="entry name" value="Col_cuticle_N"/>
    <property type="match status" value="1"/>
</dbReference>